<comment type="caution">
    <text evidence="2">The sequence shown here is derived from an EMBL/GenBank/DDBJ whole genome shotgun (WGS) entry which is preliminary data.</text>
</comment>
<dbReference type="SUPFAM" id="SSF160214">
    <property type="entry name" value="FlaG-like"/>
    <property type="match status" value="1"/>
</dbReference>
<dbReference type="Pfam" id="PF03646">
    <property type="entry name" value="FlaG"/>
    <property type="match status" value="1"/>
</dbReference>
<evidence type="ECO:0000256" key="1">
    <source>
        <dbReference type="SAM" id="MobiDB-lite"/>
    </source>
</evidence>
<dbReference type="PANTHER" id="PTHR37166">
    <property type="entry name" value="PROTEIN FLAG"/>
    <property type="match status" value="1"/>
</dbReference>
<keyword evidence="2" id="KW-0282">Flagellum</keyword>
<reference evidence="2 3" key="1">
    <citation type="submission" date="2018-04" db="EMBL/GenBank/DDBJ databases">
        <title>Camelliibacillus theae gen. nov., sp. nov., isolated from Pu'er tea.</title>
        <authorList>
            <person name="Niu L."/>
        </authorList>
    </citation>
    <scope>NUCLEOTIDE SEQUENCE [LARGE SCALE GENOMIC DNA]</scope>
    <source>
        <strain evidence="2 3">T8</strain>
    </source>
</reference>
<feature type="region of interest" description="Disordered" evidence="1">
    <location>
        <begin position="1"/>
        <end position="32"/>
    </location>
</feature>
<dbReference type="PANTHER" id="PTHR37166:SF1">
    <property type="entry name" value="PROTEIN FLAG"/>
    <property type="match status" value="1"/>
</dbReference>
<sequence>MSNPSVAAHTVHRITDSGIRRHEQPGQEEKNTFDEQLMTERVRERVDAVNDFLLPIDISVKFTFHEELQEYYVEVVDKNTQEVIREIPPKKFLDMYAGMAKFMGLFVDEKR</sequence>
<accession>A0A2U1K5Y2</accession>
<dbReference type="OrthoDB" id="9799867at2"/>
<dbReference type="EMBL" id="QCZG01000007">
    <property type="protein sequence ID" value="PWA12655.1"/>
    <property type="molecule type" value="Genomic_DNA"/>
</dbReference>
<evidence type="ECO:0000313" key="3">
    <source>
        <dbReference type="Proteomes" id="UP000245998"/>
    </source>
</evidence>
<feature type="compositionally biased region" description="Basic and acidic residues" evidence="1">
    <location>
        <begin position="13"/>
        <end position="32"/>
    </location>
</feature>
<organism evidence="2 3">
    <name type="scientific">Pueribacillus theae</name>
    <dbReference type="NCBI Taxonomy" id="2171751"/>
    <lineage>
        <taxon>Bacteria</taxon>
        <taxon>Bacillati</taxon>
        <taxon>Bacillota</taxon>
        <taxon>Bacilli</taxon>
        <taxon>Bacillales</taxon>
        <taxon>Bacillaceae</taxon>
        <taxon>Pueribacillus</taxon>
    </lineage>
</organism>
<gene>
    <name evidence="2" type="ORF">DCC39_05210</name>
</gene>
<keyword evidence="2" id="KW-0969">Cilium</keyword>
<keyword evidence="3" id="KW-1185">Reference proteome</keyword>
<keyword evidence="2" id="KW-0966">Cell projection</keyword>
<name>A0A2U1K5Y2_9BACI</name>
<evidence type="ECO:0000313" key="2">
    <source>
        <dbReference type="EMBL" id="PWA12655.1"/>
    </source>
</evidence>
<dbReference type="AlphaFoldDB" id="A0A2U1K5Y2"/>
<dbReference type="InterPro" id="IPR005186">
    <property type="entry name" value="FlaG"/>
</dbReference>
<dbReference type="InterPro" id="IPR035924">
    <property type="entry name" value="FlaG-like_sf"/>
</dbReference>
<dbReference type="Proteomes" id="UP000245998">
    <property type="component" value="Unassembled WGS sequence"/>
</dbReference>
<proteinExistence type="predicted"/>
<protein>
    <submittedName>
        <fullName evidence="2">Flagellar biosynthesis protein FlaG</fullName>
    </submittedName>
</protein>
<dbReference type="Gene3D" id="3.30.160.170">
    <property type="entry name" value="FlaG-like"/>
    <property type="match status" value="1"/>
</dbReference>
<dbReference type="NCBIfam" id="NF005834">
    <property type="entry name" value="PRK07738.1"/>
    <property type="match status" value="1"/>
</dbReference>